<accession>A0ABY9AVA2</accession>
<gene>
    <name evidence="1" type="ORF">QRO08_09575</name>
</gene>
<keyword evidence="2" id="KW-1185">Reference proteome</keyword>
<organism evidence="1 2">
    <name type="scientific">Paracidovorax citrulli</name>
    <name type="common">Acidovorax citrulli</name>
    <dbReference type="NCBI Taxonomy" id="80869"/>
    <lineage>
        <taxon>Bacteria</taxon>
        <taxon>Pseudomonadati</taxon>
        <taxon>Pseudomonadota</taxon>
        <taxon>Betaproteobacteria</taxon>
        <taxon>Burkholderiales</taxon>
        <taxon>Comamonadaceae</taxon>
        <taxon>Paracidovorax</taxon>
    </lineage>
</organism>
<evidence type="ECO:0000313" key="2">
    <source>
        <dbReference type="Proteomes" id="UP001242732"/>
    </source>
</evidence>
<evidence type="ECO:0008006" key="3">
    <source>
        <dbReference type="Google" id="ProtNLM"/>
    </source>
</evidence>
<protein>
    <recommendedName>
        <fullName evidence="3">DUF222 domain-containing protein</fullName>
    </recommendedName>
</protein>
<proteinExistence type="predicted"/>
<reference evidence="1 2" key="1">
    <citation type="submission" date="2023-06" db="EMBL/GenBank/DDBJ databases">
        <authorList>
            <person name="Ham H."/>
            <person name="Park D.S."/>
        </authorList>
    </citation>
    <scope>NUCLEOTIDE SEQUENCE [LARGE SCALE GENOMIC DNA]</scope>
    <source>
        <strain evidence="1 2">KACC 17005</strain>
    </source>
</reference>
<dbReference type="Proteomes" id="UP001242732">
    <property type="component" value="Chromosome"/>
</dbReference>
<dbReference type="EMBL" id="CP127363">
    <property type="protein sequence ID" value="WIY50787.1"/>
    <property type="molecule type" value="Genomic_DNA"/>
</dbReference>
<sequence>MIPHTTDARARQALRDLEHAVGALERLRTDDQHKDMVLAGQGPAMDLLAEARRNARAVLNDTAPRHAEKPAETAMVDAAMTEMQHIVPPLTRTQCSRLVRAAMAAAGGAAAAAPQRPALPSTGEQTEARKAAAALATLIEEAQGHAIAIPPMAATALRTVLHAAPPAREKVYPLLPKPDHSVDGGTQTFYRPDQMRRYADDTEALRDASAEHGPVYVTRLHVTELHGTHHRDGSVRGAWSRSYDTLMQSRLPPRWIDRLPQRAARADMASKAGAAACPSDTERTI</sequence>
<dbReference type="RefSeq" id="WP_011795440.1">
    <property type="nucleotide sequence ID" value="NZ_CP023687.1"/>
</dbReference>
<name>A0ABY9AVA2_PARCI</name>
<evidence type="ECO:0000313" key="1">
    <source>
        <dbReference type="EMBL" id="WIY50787.1"/>
    </source>
</evidence>